<dbReference type="Gene3D" id="3.30.420.10">
    <property type="entry name" value="Ribonuclease H-like superfamily/Ribonuclease H"/>
    <property type="match status" value="1"/>
</dbReference>
<dbReference type="RefSeq" id="WP_138567812.1">
    <property type="nucleotide sequence ID" value="NZ_PNCM01000023.1"/>
</dbReference>
<organism evidence="4 5">
    <name type="scientific">Pseudoalteromonas phenolica</name>
    <dbReference type="NCBI Taxonomy" id="161398"/>
    <lineage>
        <taxon>Bacteria</taxon>
        <taxon>Pseudomonadati</taxon>
        <taxon>Pseudomonadota</taxon>
        <taxon>Gammaproteobacteria</taxon>
        <taxon>Alteromonadales</taxon>
        <taxon>Pseudoalteromonadaceae</taxon>
        <taxon>Pseudoalteromonas</taxon>
    </lineage>
</organism>
<dbReference type="SUPFAM" id="SSF53098">
    <property type="entry name" value="Ribonuclease H-like"/>
    <property type="match status" value="1"/>
</dbReference>
<accession>A0A5S3YS47</accession>
<dbReference type="SUPFAM" id="SSF46689">
    <property type="entry name" value="Homeodomain-like"/>
    <property type="match status" value="1"/>
</dbReference>
<protein>
    <submittedName>
        <fullName evidence="4">IS3 family transposase</fullName>
    </submittedName>
</protein>
<dbReference type="InterPro" id="IPR025948">
    <property type="entry name" value="HTH-like_dom"/>
</dbReference>
<comment type="caution">
    <text evidence="4">The sequence shown here is derived from an EMBL/GenBank/DDBJ whole genome shotgun (WGS) entry which is preliminary data.</text>
</comment>
<feature type="domain" description="Integrase catalytic" evidence="3">
    <location>
        <begin position="196"/>
        <end position="359"/>
    </location>
</feature>
<dbReference type="OrthoDB" id="9774685at2"/>
<dbReference type="PROSITE" id="PS50994">
    <property type="entry name" value="INTEGRASE"/>
    <property type="match status" value="1"/>
</dbReference>
<evidence type="ECO:0000259" key="3">
    <source>
        <dbReference type="PROSITE" id="PS50994"/>
    </source>
</evidence>
<gene>
    <name evidence="4" type="ORF">CWB73_12085</name>
</gene>
<dbReference type="GO" id="GO:0006313">
    <property type="term" value="P:DNA transposition"/>
    <property type="evidence" value="ECO:0007669"/>
    <property type="project" value="InterPro"/>
</dbReference>
<dbReference type="EMBL" id="PNCM01000023">
    <property type="protein sequence ID" value="TMP80012.1"/>
    <property type="molecule type" value="Genomic_DNA"/>
</dbReference>
<keyword evidence="2" id="KW-0175">Coiled coil</keyword>
<evidence type="ECO:0000256" key="2">
    <source>
        <dbReference type="SAM" id="Coils"/>
    </source>
</evidence>
<sequence>MRKSKFTETQIVSMIKEAESGIPVPEICRKHGIGQSTFYKWRSKYGGMEASDVKRLKELEEENRKLKDMFATLSLKHSMLEDIIAKKPVKTSRRRAWVEHLRAQFNVSVAFACEVAGLSRSVFYYKHKRPSDDGVIDALLALVERHQRWGLPKLFKRLRNKGKPWNKKRVERVYNMLKLNLRRKGKRRVPTRTPEPLSAPTQHNESWSMDFMSDALSYGHRFRTLNVLDDFNRQALAIEVDTSLTAERVIRTLKQIIAWRGKPKQIRVDNGPEFTSTALETWAIENNIKLEFIKPGSPYQNGFVERFNRSYREEVLDLYLFESLQEVREITDEWLDIYNYERPHDSLGDMTPISYLEAA</sequence>
<dbReference type="AlphaFoldDB" id="A0A5S3YS47"/>
<evidence type="ECO:0000313" key="4">
    <source>
        <dbReference type="EMBL" id="TMP80012.1"/>
    </source>
</evidence>
<dbReference type="GO" id="GO:0015074">
    <property type="term" value="P:DNA integration"/>
    <property type="evidence" value="ECO:0007669"/>
    <property type="project" value="InterPro"/>
</dbReference>
<reference evidence="4 5" key="1">
    <citation type="submission" date="2017-12" db="EMBL/GenBank/DDBJ databases">
        <authorList>
            <person name="Paulsen S."/>
            <person name="Gram L.K."/>
        </authorList>
    </citation>
    <scope>NUCLEOTIDE SEQUENCE [LARGE SCALE GENOMIC DNA]</scope>
    <source>
        <strain evidence="4 5">S1189</strain>
    </source>
</reference>
<name>A0A5S3YS47_9GAMM</name>
<dbReference type="GO" id="GO:0003677">
    <property type="term" value="F:DNA binding"/>
    <property type="evidence" value="ECO:0007669"/>
    <property type="project" value="InterPro"/>
</dbReference>
<dbReference type="Pfam" id="PF13276">
    <property type="entry name" value="HTH_21"/>
    <property type="match status" value="1"/>
</dbReference>
<dbReference type="InterPro" id="IPR001584">
    <property type="entry name" value="Integrase_cat-core"/>
</dbReference>
<dbReference type="Proteomes" id="UP000307362">
    <property type="component" value="Unassembled WGS sequence"/>
</dbReference>
<dbReference type="InterPro" id="IPR012337">
    <property type="entry name" value="RNaseH-like_sf"/>
</dbReference>
<dbReference type="PANTHER" id="PTHR47515">
    <property type="entry name" value="LOW CALCIUM RESPONSE LOCUS PROTEIN T"/>
    <property type="match status" value="1"/>
</dbReference>
<dbReference type="InterPro" id="IPR048020">
    <property type="entry name" value="Transpos_IS3"/>
</dbReference>
<dbReference type="InterPro" id="IPR036397">
    <property type="entry name" value="RNaseH_sf"/>
</dbReference>
<dbReference type="PANTHER" id="PTHR47515:SF2">
    <property type="entry name" value="INTEGRASE CORE DOMAIN PROTEIN"/>
    <property type="match status" value="1"/>
</dbReference>
<reference evidence="5" key="2">
    <citation type="submission" date="2019-06" db="EMBL/GenBank/DDBJ databases">
        <title>Co-occurence of chitin degradation, pigmentation and bioactivity in marine Pseudoalteromonas.</title>
        <authorList>
            <person name="Sonnenschein E.C."/>
            <person name="Bech P.K."/>
        </authorList>
    </citation>
    <scope>NUCLEOTIDE SEQUENCE [LARGE SCALE GENOMIC DNA]</scope>
    <source>
        <strain evidence="5">S1189</strain>
    </source>
</reference>
<feature type="coiled-coil region" evidence="2">
    <location>
        <begin position="49"/>
        <end position="76"/>
    </location>
</feature>
<dbReference type="NCBIfam" id="NF033516">
    <property type="entry name" value="transpos_IS3"/>
    <property type="match status" value="1"/>
</dbReference>
<dbReference type="GO" id="GO:0004803">
    <property type="term" value="F:transposase activity"/>
    <property type="evidence" value="ECO:0007669"/>
    <property type="project" value="InterPro"/>
</dbReference>
<dbReference type="Pfam" id="PF01527">
    <property type="entry name" value="HTH_Tnp_1"/>
    <property type="match status" value="1"/>
</dbReference>
<proteinExistence type="inferred from homology"/>
<dbReference type="InterPro" id="IPR002514">
    <property type="entry name" value="Transposase_8"/>
</dbReference>
<dbReference type="InterPro" id="IPR009057">
    <property type="entry name" value="Homeodomain-like_sf"/>
</dbReference>
<comment type="similarity">
    <text evidence="1">Belongs to the transposase 8 family.</text>
</comment>
<evidence type="ECO:0000256" key="1">
    <source>
        <dbReference type="ARBA" id="ARBA00009964"/>
    </source>
</evidence>
<evidence type="ECO:0000313" key="5">
    <source>
        <dbReference type="Proteomes" id="UP000307362"/>
    </source>
</evidence>
<dbReference type="Pfam" id="PF13683">
    <property type="entry name" value="rve_3"/>
    <property type="match status" value="1"/>
</dbReference>